<accession>A0A2Z7AVB6</accession>
<gene>
    <name evidence="2" type="ORF">F511_28234</name>
</gene>
<reference evidence="2 3" key="1">
    <citation type="journal article" date="2015" name="Proc. Natl. Acad. Sci. U.S.A.">
        <title>The resurrection genome of Boea hygrometrica: A blueprint for survival of dehydration.</title>
        <authorList>
            <person name="Xiao L."/>
            <person name="Yang G."/>
            <person name="Zhang L."/>
            <person name="Yang X."/>
            <person name="Zhao S."/>
            <person name="Ji Z."/>
            <person name="Zhou Q."/>
            <person name="Hu M."/>
            <person name="Wang Y."/>
            <person name="Chen M."/>
            <person name="Xu Y."/>
            <person name="Jin H."/>
            <person name="Xiao X."/>
            <person name="Hu G."/>
            <person name="Bao F."/>
            <person name="Hu Y."/>
            <person name="Wan P."/>
            <person name="Li L."/>
            <person name="Deng X."/>
            <person name="Kuang T."/>
            <person name="Xiang C."/>
            <person name="Zhu J.K."/>
            <person name="Oliver M.J."/>
            <person name="He Y."/>
        </authorList>
    </citation>
    <scope>NUCLEOTIDE SEQUENCE [LARGE SCALE GENOMIC DNA]</scope>
    <source>
        <strain evidence="3">cv. XS01</strain>
    </source>
</reference>
<proteinExistence type="predicted"/>
<protein>
    <submittedName>
        <fullName evidence="2">Uncharacterized protein</fullName>
    </submittedName>
</protein>
<dbReference type="Proteomes" id="UP000250235">
    <property type="component" value="Unassembled WGS sequence"/>
</dbReference>
<dbReference type="EMBL" id="KV011823">
    <property type="protein sequence ID" value="KZV25851.1"/>
    <property type="molecule type" value="Genomic_DNA"/>
</dbReference>
<name>A0A2Z7AVB6_9LAMI</name>
<sequence>MMRRLRSRGRTLERLAVQCDPQMPPRRLVTPPPPSPLSYNEHFLAGLAQLLRQNADTSQAGITELSYKKFKNMGLLSSRAPPIHSLLRNGSDLWRLSSDWSRREDIQARTVRGRLSWIGRRYLAGTVRGRLNWFWSLLPEVQGTSSWFISWMLEQHEDQEQSMKSSSSTESRPELKRRMLNAVIECRSDCQWCILYLAERPAEGPVGRSARTRDLLQREERLDLGAHLGRERICMLLVKDKPAVQNPQEQIVKKEHSSKDDEGQLERRSADKSKLEELLKSGCKQEEKERALNRLKRQPARTRPALCRTDR</sequence>
<feature type="compositionally biased region" description="Basic and acidic residues" evidence="1">
    <location>
        <begin position="251"/>
        <end position="273"/>
    </location>
</feature>
<feature type="region of interest" description="Disordered" evidence="1">
    <location>
        <begin position="247"/>
        <end position="273"/>
    </location>
</feature>
<evidence type="ECO:0000313" key="3">
    <source>
        <dbReference type="Proteomes" id="UP000250235"/>
    </source>
</evidence>
<keyword evidence="3" id="KW-1185">Reference proteome</keyword>
<evidence type="ECO:0000256" key="1">
    <source>
        <dbReference type="SAM" id="MobiDB-lite"/>
    </source>
</evidence>
<evidence type="ECO:0000313" key="2">
    <source>
        <dbReference type="EMBL" id="KZV25851.1"/>
    </source>
</evidence>
<feature type="region of interest" description="Disordered" evidence="1">
    <location>
        <begin position="289"/>
        <end position="311"/>
    </location>
</feature>
<dbReference type="AlphaFoldDB" id="A0A2Z7AVB6"/>
<organism evidence="2 3">
    <name type="scientific">Dorcoceras hygrometricum</name>
    <dbReference type="NCBI Taxonomy" id="472368"/>
    <lineage>
        <taxon>Eukaryota</taxon>
        <taxon>Viridiplantae</taxon>
        <taxon>Streptophyta</taxon>
        <taxon>Embryophyta</taxon>
        <taxon>Tracheophyta</taxon>
        <taxon>Spermatophyta</taxon>
        <taxon>Magnoliopsida</taxon>
        <taxon>eudicotyledons</taxon>
        <taxon>Gunneridae</taxon>
        <taxon>Pentapetalae</taxon>
        <taxon>asterids</taxon>
        <taxon>lamiids</taxon>
        <taxon>Lamiales</taxon>
        <taxon>Gesneriaceae</taxon>
        <taxon>Didymocarpoideae</taxon>
        <taxon>Trichosporeae</taxon>
        <taxon>Loxocarpinae</taxon>
        <taxon>Dorcoceras</taxon>
    </lineage>
</organism>